<dbReference type="Proteomes" id="UP000244077">
    <property type="component" value="Unassembled WGS sequence"/>
</dbReference>
<protein>
    <recommendedName>
        <fullName evidence="1">TfuA-like core domain-containing protein</fullName>
    </recommendedName>
</protein>
<feature type="domain" description="TfuA-like core" evidence="1">
    <location>
        <begin position="52"/>
        <end position="171"/>
    </location>
</feature>
<comment type="caution">
    <text evidence="2">The sequence shown here is derived from an EMBL/GenBank/DDBJ whole genome shotgun (WGS) entry which is preliminary data.</text>
</comment>
<name>A0A2T5HCL8_9RHOB</name>
<sequence>MHPNKTVIFAGPTISRSDITAHLPWAELRPPAGRGDIFAESWSTGDKAIIVDGYFRDQLSVGHKEILWLIEQGVETIGCASIGALRACELSEFGMIGVGSVFEMYANQEIDGDDEVAILHGPEELDFCALSVAMVNLRYGCERAISAGLMSPSAAEGITTIVKEMPFFERTWERLCQDGDLVKYHDELQLLEENIGLGRWNLKLLDAVSALTAAAEEGEALEGIGTNEIQLTRLTRHEEVFWRSRRKNPSGRWETDFDVLDAARLFDPDYPALHHKALAAMLREAAGKGQETSNLLGVKSTKDLPAELHDWFTEKELGSLSHEDLCLLILVRAWPIWHRCDWRSEMVNQMRGTDRWSDWQNILSKADEATNSDPIKVPPPQICASLFLRHWRNLDSTPKIEHARRGFHSLEELGRAAQRFFALDVKSGKNPRGDGQI</sequence>
<organism evidence="2 3">
    <name type="scientific">Celeribacter persicus</name>
    <dbReference type="NCBI Taxonomy" id="1651082"/>
    <lineage>
        <taxon>Bacteria</taxon>
        <taxon>Pseudomonadati</taxon>
        <taxon>Pseudomonadota</taxon>
        <taxon>Alphaproteobacteria</taxon>
        <taxon>Rhodobacterales</taxon>
        <taxon>Roseobacteraceae</taxon>
        <taxon>Celeribacter</taxon>
    </lineage>
</organism>
<evidence type="ECO:0000313" key="3">
    <source>
        <dbReference type="Proteomes" id="UP000244077"/>
    </source>
</evidence>
<dbReference type="AlphaFoldDB" id="A0A2T5HCL8"/>
<accession>A0A2T5HCL8</accession>
<dbReference type="EMBL" id="QAOH01000012">
    <property type="protein sequence ID" value="PTQ69314.1"/>
    <property type="molecule type" value="Genomic_DNA"/>
</dbReference>
<evidence type="ECO:0000259" key="1">
    <source>
        <dbReference type="Pfam" id="PF07812"/>
    </source>
</evidence>
<evidence type="ECO:0000313" key="2">
    <source>
        <dbReference type="EMBL" id="PTQ69314.1"/>
    </source>
</evidence>
<dbReference type="Pfam" id="PF07812">
    <property type="entry name" value="TfuA"/>
    <property type="match status" value="1"/>
</dbReference>
<dbReference type="InterPro" id="IPR012924">
    <property type="entry name" value="TfuA_core"/>
</dbReference>
<proteinExistence type="predicted"/>
<dbReference type="RefSeq" id="WP_107817343.1">
    <property type="nucleotide sequence ID" value="NZ_QAOH01000012.1"/>
</dbReference>
<keyword evidence="3" id="KW-1185">Reference proteome</keyword>
<reference evidence="2 3" key="1">
    <citation type="submission" date="2018-04" db="EMBL/GenBank/DDBJ databases">
        <title>Genomic Encyclopedia of Archaeal and Bacterial Type Strains, Phase II (KMG-II): from individual species to whole genera.</title>
        <authorList>
            <person name="Goeker M."/>
        </authorList>
    </citation>
    <scope>NUCLEOTIDE SEQUENCE [LARGE SCALE GENOMIC DNA]</scope>
    <source>
        <strain evidence="2 3">DSM 100434</strain>
    </source>
</reference>
<gene>
    <name evidence="2" type="ORF">C8N42_11281</name>
</gene>